<dbReference type="Gene3D" id="3.40.50.2000">
    <property type="entry name" value="Glycogen Phosphorylase B"/>
    <property type="match status" value="2"/>
</dbReference>
<dbReference type="PANTHER" id="PTHR12526:SF630">
    <property type="entry name" value="GLYCOSYLTRANSFERASE"/>
    <property type="match status" value="1"/>
</dbReference>
<feature type="compositionally biased region" description="Polar residues" evidence="1">
    <location>
        <begin position="1"/>
        <end position="10"/>
    </location>
</feature>
<reference evidence="4 5" key="1">
    <citation type="submission" date="2022-03" db="EMBL/GenBank/DDBJ databases">
        <authorList>
            <person name="Brunel B."/>
        </authorList>
    </citation>
    <scope>NUCLEOTIDE SEQUENCE [LARGE SCALE GENOMIC DNA]</scope>
    <source>
        <strain evidence="4">STM5069sample</strain>
    </source>
</reference>
<evidence type="ECO:0000256" key="1">
    <source>
        <dbReference type="SAM" id="MobiDB-lite"/>
    </source>
</evidence>
<proteinExistence type="predicted"/>
<feature type="region of interest" description="Disordered" evidence="1">
    <location>
        <begin position="1"/>
        <end position="27"/>
    </location>
</feature>
<dbReference type="InterPro" id="IPR028098">
    <property type="entry name" value="Glyco_trans_4-like_N"/>
</dbReference>
<protein>
    <recommendedName>
        <fullName evidence="6">Glycosyltransferase family 1 protein</fullName>
    </recommendedName>
</protein>
<evidence type="ECO:0008006" key="6">
    <source>
        <dbReference type="Google" id="ProtNLM"/>
    </source>
</evidence>
<gene>
    <name evidence="4" type="ORF">MES5069_110099</name>
</gene>
<sequence>MSPQCSSTDIGTHETESAARRGNAATGWIRRDRRGDMKVQDAEGEIDFGRRLRIAHVITRLINGGADENTVHSCNWAAQGGHDVVLLHGETVQPEIIAKVDPRVELIGVPGLTRSISPVSDMRALLALIRRFRALNADIVHTHTSKAGILGRLAAWAAGVPAIVHGVHIVPFVNVGVAERFAYLALEKLAAPITSAFISVSEGIRDLCLSAGVGHPDKHYVVHSGFDLDRFRNAGPPDGWRNLLRLTPDAPRPSVLLMIAAFEPRKRHTEFLDAFNKVAIRLHDAVLVLAGDGPLRSAAETQAKRLGLERQVVFTGYRDDPERLIALADLCLLCSMREGLPRVVMQYLAGGKPCVACDLPGLREVLRPGINGVITPADDMAAMADAISALLEDRARLACLAQGAAAATDLSNWDVKLMGKRTGAIYREALDQHRASKGVPTRPPVGNVALPR</sequence>
<dbReference type="Pfam" id="PF00534">
    <property type="entry name" value="Glycos_transf_1"/>
    <property type="match status" value="1"/>
</dbReference>
<dbReference type="EMBL" id="CAKXZT010000013">
    <property type="protein sequence ID" value="CAH2395549.1"/>
    <property type="molecule type" value="Genomic_DNA"/>
</dbReference>
<accession>A0ABN8JBS2</accession>
<keyword evidence="5" id="KW-1185">Reference proteome</keyword>
<feature type="domain" description="Glycosyl transferase family 1" evidence="2">
    <location>
        <begin position="253"/>
        <end position="397"/>
    </location>
</feature>
<evidence type="ECO:0000259" key="2">
    <source>
        <dbReference type="Pfam" id="PF00534"/>
    </source>
</evidence>
<dbReference type="SUPFAM" id="SSF53756">
    <property type="entry name" value="UDP-Glycosyltransferase/glycogen phosphorylase"/>
    <property type="match status" value="1"/>
</dbReference>
<name>A0ABN8JBS2_9HYPH</name>
<dbReference type="Pfam" id="PF13579">
    <property type="entry name" value="Glyco_trans_4_4"/>
    <property type="match status" value="1"/>
</dbReference>
<feature type="domain" description="Glycosyltransferase subfamily 4-like N-terminal" evidence="3">
    <location>
        <begin position="64"/>
        <end position="222"/>
    </location>
</feature>
<dbReference type="Proteomes" id="UP001153050">
    <property type="component" value="Unassembled WGS sequence"/>
</dbReference>
<dbReference type="PANTHER" id="PTHR12526">
    <property type="entry name" value="GLYCOSYLTRANSFERASE"/>
    <property type="match status" value="1"/>
</dbReference>
<organism evidence="4 5">
    <name type="scientific">Mesorhizobium escarrei</name>
    <dbReference type="NCBI Taxonomy" id="666018"/>
    <lineage>
        <taxon>Bacteria</taxon>
        <taxon>Pseudomonadati</taxon>
        <taxon>Pseudomonadota</taxon>
        <taxon>Alphaproteobacteria</taxon>
        <taxon>Hyphomicrobiales</taxon>
        <taxon>Phyllobacteriaceae</taxon>
        <taxon>Mesorhizobium</taxon>
    </lineage>
</organism>
<evidence type="ECO:0000313" key="4">
    <source>
        <dbReference type="EMBL" id="CAH2395549.1"/>
    </source>
</evidence>
<evidence type="ECO:0000313" key="5">
    <source>
        <dbReference type="Proteomes" id="UP001153050"/>
    </source>
</evidence>
<dbReference type="InterPro" id="IPR001296">
    <property type="entry name" value="Glyco_trans_1"/>
</dbReference>
<comment type="caution">
    <text evidence="4">The sequence shown here is derived from an EMBL/GenBank/DDBJ whole genome shotgun (WGS) entry which is preliminary data.</text>
</comment>
<evidence type="ECO:0000259" key="3">
    <source>
        <dbReference type="Pfam" id="PF13579"/>
    </source>
</evidence>